<evidence type="ECO:0000313" key="3">
    <source>
        <dbReference type="EMBL" id="PJA47146.1"/>
    </source>
</evidence>
<feature type="compositionally biased region" description="Polar residues" evidence="1">
    <location>
        <begin position="1"/>
        <end position="19"/>
    </location>
</feature>
<sequence length="259" mass="28872">MTTTQAKQLANLRENQTRAANLPLPPDAHGSTTPPPESRSRRERLFMDKQRIRQQQSNLAQQKWNTRQTDLKQRQQKTRSNMDLKLQAPKQRLQMALGKGKMSKKSQSPENEAVEKMRKEAKAAIRRALEHALNTILGALSVGTAGIGFILTAVPYVITLTDLNLQMIWGYYITKGKSVFFPALTWSPLPIPLPVVILHAGLVVIDLLIIFLIVVAVLITFIMVFAAQIMAGGAIAATYAYFTDPIFAQMVNQFLGSVF</sequence>
<organism evidence="3 4">
    <name type="scientific">Candidatus Uhrbacteria bacterium CG_4_9_14_3_um_filter_36_7</name>
    <dbReference type="NCBI Taxonomy" id="1975033"/>
    <lineage>
        <taxon>Bacteria</taxon>
        <taxon>Candidatus Uhriibacteriota</taxon>
    </lineage>
</organism>
<feature type="region of interest" description="Disordered" evidence="1">
    <location>
        <begin position="1"/>
        <end position="43"/>
    </location>
</feature>
<name>A0A2M7XHF5_9BACT</name>
<keyword evidence="2" id="KW-0812">Transmembrane</keyword>
<feature type="compositionally biased region" description="Polar residues" evidence="1">
    <location>
        <begin position="56"/>
        <end position="68"/>
    </location>
</feature>
<dbReference type="AlphaFoldDB" id="A0A2M7XHF5"/>
<accession>A0A2M7XHF5</accession>
<evidence type="ECO:0000313" key="4">
    <source>
        <dbReference type="Proteomes" id="UP000229749"/>
    </source>
</evidence>
<dbReference type="EMBL" id="PFWS01000047">
    <property type="protein sequence ID" value="PJA47146.1"/>
    <property type="molecule type" value="Genomic_DNA"/>
</dbReference>
<feature type="region of interest" description="Disordered" evidence="1">
    <location>
        <begin position="56"/>
        <end position="84"/>
    </location>
</feature>
<reference evidence="4" key="1">
    <citation type="submission" date="2017-09" db="EMBL/GenBank/DDBJ databases">
        <title>Depth-based differentiation of microbial function through sediment-hosted aquifers and enrichment of novel symbionts in the deep terrestrial subsurface.</title>
        <authorList>
            <person name="Probst A.J."/>
            <person name="Ladd B."/>
            <person name="Jarett J.K."/>
            <person name="Geller-Mcgrath D.E."/>
            <person name="Sieber C.M.K."/>
            <person name="Emerson J.B."/>
            <person name="Anantharaman K."/>
            <person name="Thomas B.C."/>
            <person name="Malmstrom R."/>
            <person name="Stieglmeier M."/>
            <person name="Klingl A."/>
            <person name="Woyke T."/>
            <person name="Ryan C.M."/>
            <person name="Banfield J.F."/>
        </authorList>
    </citation>
    <scope>NUCLEOTIDE SEQUENCE [LARGE SCALE GENOMIC DNA]</scope>
</reference>
<feature type="transmembrane region" description="Helical" evidence="2">
    <location>
        <begin position="136"/>
        <end position="158"/>
    </location>
</feature>
<keyword evidence="2" id="KW-0472">Membrane</keyword>
<proteinExistence type="predicted"/>
<protein>
    <submittedName>
        <fullName evidence="3">Uncharacterized protein</fullName>
    </submittedName>
</protein>
<dbReference type="Proteomes" id="UP000229749">
    <property type="component" value="Unassembled WGS sequence"/>
</dbReference>
<evidence type="ECO:0000256" key="1">
    <source>
        <dbReference type="SAM" id="MobiDB-lite"/>
    </source>
</evidence>
<gene>
    <name evidence="3" type="ORF">CO172_03030</name>
</gene>
<keyword evidence="2" id="KW-1133">Transmembrane helix</keyword>
<comment type="caution">
    <text evidence="3">The sequence shown here is derived from an EMBL/GenBank/DDBJ whole genome shotgun (WGS) entry which is preliminary data.</text>
</comment>
<evidence type="ECO:0000256" key="2">
    <source>
        <dbReference type="SAM" id="Phobius"/>
    </source>
</evidence>